<keyword evidence="6 11" id="KW-0798">TonB box</keyword>
<name>A0A4R7JS69_9GAMM</name>
<organism evidence="16 17">
    <name type="scientific">Halospina denitrificans</name>
    <dbReference type="NCBI Taxonomy" id="332522"/>
    <lineage>
        <taxon>Bacteria</taxon>
        <taxon>Pseudomonadati</taxon>
        <taxon>Pseudomonadota</taxon>
        <taxon>Gammaproteobacteria</taxon>
        <taxon>Halospina</taxon>
    </lineage>
</organism>
<dbReference type="RefSeq" id="WP_243865003.1">
    <property type="nucleotide sequence ID" value="NZ_SOAX01000004.1"/>
</dbReference>
<proteinExistence type="inferred from homology"/>
<evidence type="ECO:0000256" key="6">
    <source>
        <dbReference type="ARBA" id="ARBA00023077"/>
    </source>
</evidence>
<comment type="subcellular location">
    <subcellularLocation>
        <location evidence="1 9">Cell outer membrane</location>
        <topology evidence="1 9">Multi-pass membrane protein</topology>
    </subcellularLocation>
</comment>
<evidence type="ECO:0000256" key="5">
    <source>
        <dbReference type="ARBA" id="ARBA00022729"/>
    </source>
</evidence>
<dbReference type="InterPro" id="IPR039426">
    <property type="entry name" value="TonB-dep_rcpt-like"/>
</dbReference>
<keyword evidence="4 9" id="KW-0812">Transmembrane</keyword>
<keyword evidence="2 9" id="KW-0813">Transport</keyword>
<evidence type="ECO:0000256" key="1">
    <source>
        <dbReference type="ARBA" id="ARBA00004571"/>
    </source>
</evidence>
<evidence type="ECO:0000313" key="16">
    <source>
        <dbReference type="EMBL" id="TDT40167.1"/>
    </source>
</evidence>
<dbReference type="InterPro" id="IPR036942">
    <property type="entry name" value="Beta-barrel_TonB_sf"/>
</dbReference>
<protein>
    <submittedName>
        <fullName evidence="16">Iron complex outermembrane receptor protein</fullName>
    </submittedName>
</protein>
<dbReference type="SUPFAM" id="SSF56935">
    <property type="entry name" value="Porins"/>
    <property type="match status" value="1"/>
</dbReference>
<dbReference type="GO" id="GO:0009279">
    <property type="term" value="C:cell outer membrane"/>
    <property type="evidence" value="ECO:0007669"/>
    <property type="project" value="UniProtKB-SubCell"/>
</dbReference>
<feature type="chain" id="PRO_5020974606" evidence="13">
    <location>
        <begin position="28"/>
        <end position="657"/>
    </location>
</feature>
<dbReference type="PANTHER" id="PTHR30069:SF49">
    <property type="entry name" value="OUTER MEMBRANE PROTEIN C"/>
    <property type="match status" value="1"/>
</dbReference>
<evidence type="ECO:0000259" key="15">
    <source>
        <dbReference type="Pfam" id="PF07715"/>
    </source>
</evidence>
<dbReference type="Gene3D" id="2.40.170.20">
    <property type="entry name" value="TonB-dependent receptor, beta-barrel domain"/>
    <property type="match status" value="1"/>
</dbReference>
<keyword evidence="16" id="KW-0675">Receptor</keyword>
<reference evidence="16 17" key="1">
    <citation type="submission" date="2019-03" db="EMBL/GenBank/DDBJ databases">
        <title>Genomic Encyclopedia of Type Strains, Phase IV (KMG-IV): sequencing the most valuable type-strain genomes for metagenomic binning, comparative biology and taxonomic classification.</title>
        <authorList>
            <person name="Goeker M."/>
        </authorList>
    </citation>
    <scope>NUCLEOTIDE SEQUENCE [LARGE SCALE GENOMIC DNA]</scope>
    <source>
        <strain evidence="16 17">DSM 15505</strain>
    </source>
</reference>
<dbReference type="CDD" id="cd01347">
    <property type="entry name" value="ligand_gated_channel"/>
    <property type="match status" value="1"/>
</dbReference>
<evidence type="ECO:0000256" key="2">
    <source>
        <dbReference type="ARBA" id="ARBA00022448"/>
    </source>
</evidence>
<dbReference type="Pfam" id="PF07715">
    <property type="entry name" value="Plug"/>
    <property type="match status" value="1"/>
</dbReference>
<dbReference type="InterPro" id="IPR010100">
    <property type="entry name" value="TonB-dep_Cu_rcpt"/>
</dbReference>
<dbReference type="InterPro" id="IPR012910">
    <property type="entry name" value="Plug_dom"/>
</dbReference>
<evidence type="ECO:0000256" key="4">
    <source>
        <dbReference type="ARBA" id="ARBA00022692"/>
    </source>
</evidence>
<evidence type="ECO:0000256" key="7">
    <source>
        <dbReference type="ARBA" id="ARBA00023136"/>
    </source>
</evidence>
<evidence type="ECO:0000256" key="8">
    <source>
        <dbReference type="ARBA" id="ARBA00023237"/>
    </source>
</evidence>
<keyword evidence="3 9" id="KW-1134">Transmembrane beta strand</keyword>
<feature type="signal peptide" evidence="13">
    <location>
        <begin position="1"/>
        <end position="27"/>
    </location>
</feature>
<keyword evidence="17" id="KW-1185">Reference proteome</keyword>
<evidence type="ECO:0000259" key="14">
    <source>
        <dbReference type="Pfam" id="PF00593"/>
    </source>
</evidence>
<dbReference type="AlphaFoldDB" id="A0A4R7JS69"/>
<gene>
    <name evidence="16" type="ORF">DES49_1931</name>
</gene>
<dbReference type="PANTHER" id="PTHR30069">
    <property type="entry name" value="TONB-DEPENDENT OUTER MEMBRANE RECEPTOR"/>
    <property type="match status" value="1"/>
</dbReference>
<dbReference type="GO" id="GO:0015344">
    <property type="term" value="F:siderophore uptake transmembrane transporter activity"/>
    <property type="evidence" value="ECO:0007669"/>
    <property type="project" value="TreeGrafter"/>
</dbReference>
<evidence type="ECO:0000256" key="10">
    <source>
        <dbReference type="PROSITE-ProRule" id="PRU10144"/>
    </source>
</evidence>
<accession>A0A4R7JS69</accession>
<keyword evidence="7 9" id="KW-0472">Membrane</keyword>
<dbReference type="Pfam" id="PF00593">
    <property type="entry name" value="TonB_dep_Rec_b-barrel"/>
    <property type="match status" value="1"/>
</dbReference>
<feature type="domain" description="TonB-dependent receptor-like beta-barrel" evidence="14">
    <location>
        <begin position="200"/>
        <end position="619"/>
    </location>
</feature>
<evidence type="ECO:0000256" key="11">
    <source>
        <dbReference type="RuleBase" id="RU003357"/>
    </source>
</evidence>
<evidence type="ECO:0000256" key="13">
    <source>
        <dbReference type="SAM" id="SignalP"/>
    </source>
</evidence>
<dbReference type="InterPro" id="IPR037066">
    <property type="entry name" value="Plug_dom_sf"/>
</dbReference>
<evidence type="ECO:0000256" key="12">
    <source>
        <dbReference type="SAM" id="MobiDB-lite"/>
    </source>
</evidence>
<feature type="domain" description="TonB-dependent receptor plug" evidence="15">
    <location>
        <begin position="41"/>
        <end position="147"/>
    </location>
</feature>
<feature type="region of interest" description="Disordered" evidence="12">
    <location>
        <begin position="44"/>
        <end position="63"/>
    </location>
</feature>
<comment type="caution">
    <text evidence="16">The sequence shown here is derived from an EMBL/GenBank/DDBJ whole genome shotgun (WGS) entry which is preliminary data.</text>
</comment>
<comment type="similarity">
    <text evidence="9 11">Belongs to the TonB-dependent receptor family.</text>
</comment>
<evidence type="ECO:0000313" key="17">
    <source>
        <dbReference type="Proteomes" id="UP000295830"/>
    </source>
</evidence>
<feature type="short sequence motif" description="TonB C-terminal box" evidence="10">
    <location>
        <begin position="640"/>
        <end position="657"/>
    </location>
</feature>
<evidence type="ECO:0000256" key="3">
    <source>
        <dbReference type="ARBA" id="ARBA00022452"/>
    </source>
</evidence>
<dbReference type="NCBIfam" id="TIGR01778">
    <property type="entry name" value="TonB-copper"/>
    <property type="match status" value="1"/>
</dbReference>
<evidence type="ECO:0000256" key="9">
    <source>
        <dbReference type="PROSITE-ProRule" id="PRU01360"/>
    </source>
</evidence>
<feature type="compositionally biased region" description="Basic and acidic residues" evidence="12">
    <location>
        <begin position="44"/>
        <end position="54"/>
    </location>
</feature>
<dbReference type="PROSITE" id="PS52016">
    <property type="entry name" value="TONB_DEPENDENT_REC_3"/>
    <property type="match status" value="1"/>
</dbReference>
<keyword evidence="8 9" id="KW-0998">Cell outer membrane</keyword>
<dbReference type="PROSITE" id="PS01156">
    <property type="entry name" value="TONB_DEPENDENT_REC_2"/>
    <property type="match status" value="1"/>
</dbReference>
<dbReference type="InterPro" id="IPR000531">
    <property type="entry name" value="Beta-barrel_TonB"/>
</dbReference>
<dbReference type="InterPro" id="IPR010917">
    <property type="entry name" value="TonB_rcpt_CS"/>
</dbReference>
<dbReference type="Gene3D" id="2.170.130.10">
    <property type="entry name" value="TonB-dependent receptor, plug domain"/>
    <property type="match status" value="1"/>
</dbReference>
<keyword evidence="5 13" id="KW-0732">Signal</keyword>
<dbReference type="EMBL" id="SOAX01000004">
    <property type="protein sequence ID" value="TDT40167.1"/>
    <property type="molecule type" value="Genomic_DNA"/>
</dbReference>
<sequence length="657" mass="71292">MIHKPSGGRTTPLVTASLLLGATAAGAQNMTLDPLVVTTSAMDTPHEVTTDPRKPHTSLPAQDGGAYLESVTGFNVSRKGGTSGEPVLRGLGGSRLNISTNGGAIFGGCPSRMDPPTAYIFPQSYDRVNITKGPQSVRYGPATAGSVRFERDTPDFSEPTTNGFASFTAGSHARNDMATDVTTGDEDGYARFIGTLSSQDDYEDGGGESVHSEHERWSTSAIAGWTPGEDTELEFSYDRSNAEAAYDDRRMDGTEFDRTSYRLSGSQDNLTNWLSRIEANFYYNDVDHVMDNFRLRNPGMSAMARIVERTTLGGRLSANMDLFPRTDIHAGLDFSTNEHADSGPIMEMGTPLAGANFRGTATPETAEFSDVGLFADMERQVGRNSWLALGVRGDYHEAEALAADFGGADEGETDDRTQWSSFGRYEVALQDLPLNLYAGLGRSERAPDFWERDRDFDIGNETLTQVDTGISLGHKRVKGTIAVFYGQYDDYILITDGGDSARNVDATTRGAEADVAVSLTPSLTFNSTLAYTRSTNDTDNEPLAQTPPLEGTLGLDYESAGYSAGMLWRGVARQDRIDEGNGTIYSLDTRETPGFATFSLHAGMRILEQSRLSVGIDNLFDRRYAEHIQRGSADLGASSNPINEPGRILWANITTEF</sequence>
<dbReference type="Proteomes" id="UP000295830">
    <property type="component" value="Unassembled WGS sequence"/>
</dbReference>
<dbReference type="GO" id="GO:0044718">
    <property type="term" value="P:siderophore transmembrane transport"/>
    <property type="evidence" value="ECO:0007669"/>
    <property type="project" value="TreeGrafter"/>
</dbReference>